<dbReference type="InterPro" id="IPR052340">
    <property type="entry name" value="RNase_Y/CdgJ"/>
</dbReference>
<organism evidence="2 3">
    <name type="scientific">Geoalkalibacter halelectricus</name>
    <dbReference type="NCBI Taxonomy" id="2847045"/>
    <lineage>
        <taxon>Bacteria</taxon>
        <taxon>Pseudomonadati</taxon>
        <taxon>Thermodesulfobacteriota</taxon>
        <taxon>Desulfuromonadia</taxon>
        <taxon>Desulfuromonadales</taxon>
        <taxon>Geoalkalibacteraceae</taxon>
        <taxon>Geoalkalibacter</taxon>
    </lineage>
</organism>
<evidence type="ECO:0000313" key="3">
    <source>
        <dbReference type="Proteomes" id="UP001060414"/>
    </source>
</evidence>
<protein>
    <submittedName>
        <fullName evidence="2">HDOD domain-containing protein</fullName>
    </submittedName>
</protein>
<sequence length="286" mass="31873">MFNDYQTIVKHLGDLPPMPAVAIKVLELLKNPHCSAKLLAKAISHDAAVSGRILRIANSPIYGRQKRVTTLEGAIVVLGENILRTLVLETSLRGINKSFGRLERMLWEDSIGCAIAARIIARRLGQADPEETFIAGLFRHIGKVVMSNHDKETYQHVLDTARTAREGLIDLERAFFAFSHELVGAAVLDNWNLSPALVQSALHHHDLRLDAQTDPQIWHQVAIVNVAGRICQRLGIGQEEPLEHLELTQTPGALYLKLAPELLETLQQEVAALFEKERDFFLSPGR</sequence>
<dbReference type="PROSITE" id="PS51833">
    <property type="entry name" value="HDOD"/>
    <property type="match status" value="1"/>
</dbReference>
<evidence type="ECO:0000259" key="1">
    <source>
        <dbReference type="PROSITE" id="PS51833"/>
    </source>
</evidence>
<dbReference type="SUPFAM" id="SSF109604">
    <property type="entry name" value="HD-domain/PDEase-like"/>
    <property type="match status" value="1"/>
</dbReference>
<dbReference type="InterPro" id="IPR013976">
    <property type="entry name" value="HDOD"/>
</dbReference>
<gene>
    <name evidence="2" type="ORF">L9S41_01135</name>
</gene>
<accession>A0ABY5ZQP4</accession>
<dbReference type="EMBL" id="CP092109">
    <property type="protein sequence ID" value="UWZ80014.1"/>
    <property type="molecule type" value="Genomic_DNA"/>
</dbReference>
<feature type="domain" description="HDOD" evidence="1">
    <location>
        <begin position="15"/>
        <end position="207"/>
    </location>
</feature>
<name>A0ABY5ZQP4_9BACT</name>
<dbReference type="PANTHER" id="PTHR33525:SF3">
    <property type="entry name" value="RIBONUCLEASE Y"/>
    <property type="match status" value="1"/>
</dbReference>
<dbReference type="Proteomes" id="UP001060414">
    <property type="component" value="Chromosome"/>
</dbReference>
<dbReference type="Pfam" id="PF08668">
    <property type="entry name" value="HDOD"/>
    <property type="match status" value="1"/>
</dbReference>
<proteinExistence type="predicted"/>
<evidence type="ECO:0000313" key="2">
    <source>
        <dbReference type="EMBL" id="UWZ80014.1"/>
    </source>
</evidence>
<reference evidence="2" key="1">
    <citation type="journal article" date="2022" name="Environ. Microbiol.">
        <title>Geoalkalibacter halelectricus SAP #1 sp. nov. possessing extracellular electron transfer and mineral#reducing capabilities from a haloalkaline environment.</title>
        <authorList>
            <person name="Yadav S."/>
            <person name="Singh R."/>
            <person name="Sundharam S.S."/>
            <person name="Chaudhary S."/>
            <person name="Krishnamurthi S."/>
            <person name="Patil S.A."/>
        </authorList>
    </citation>
    <scope>NUCLEOTIDE SEQUENCE</scope>
    <source>
        <strain evidence="2">SAP-1</strain>
    </source>
</reference>
<keyword evidence="3" id="KW-1185">Reference proteome</keyword>
<dbReference type="Gene3D" id="1.10.3210.10">
    <property type="entry name" value="Hypothetical protein af1432"/>
    <property type="match status" value="1"/>
</dbReference>
<dbReference type="RefSeq" id="WP_260748369.1">
    <property type="nucleotide sequence ID" value="NZ_CP092109.1"/>
</dbReference>
<dbReference type="PANTHER" id="PTHR33525">
    <property type="match status" value="1"/>
</dbReference>